<accession>A0ACC1JXA8</accession>
<reference evidence="1" key="1">
    <citation type="submission" date="2022-07" db="EMBL/GenBank/DDBJ databases">
        <title>Phylogenomic reconstructions and comparative analyses of Kickxellomycotina fungi.</title>
        <authorList>
            <person name="Reynolds N.K."/>
            <person name="Stajich J.E."/>
            <person name="Barry K."/>
            <person name="Grigoriev I.V."/>
            <person name="Crous P."/>
            <person name="Smith M.E."/>
        </authorList>
    </citation>
    <scope>NUCLEOTIDE SEQUENCE</scope>
    <source>
        <strain evidence="1">CBS 109366</strain>
    </source>
</reference>
<evidence type="ECO:0000313" key="2">
    <source>
        <dbReference type="Proteomes" id="UP001140234"/>
    </source>
</evidence>
<dbReference type="EMBL" id="JANBUJ010000957">
    <property type="protein sequence ID" value="KAJ2769343.1"/>
    <property type="molecule type" value="Genomic_DNA"/>
</dbReference>
<name>A0ACC1JXA8_9FUNG</name>
<evidence type="ECO:0000313" key="1">
    <source>
        <dbReference type="EMBL" id="KAJ2769343.1"/>
    </source>
</evidence>
<sequence>MHSRVGSALCRLRTATRAAHGRWRALTTSAAAAHPRDSIWVLRQREREAQARLASFGQYSRLVSRTLVASRPAPQAPSLDLVPAHIPRPPYAATGTPPDWTLEIPILAPEDVAKMRAAARVARDALALGGRLAQPGTTTAAIDAEVHRFIVAQGAYPSCLNYMGFPKSICTSVNNVIAHGIPDARPLADGDIINLDVTVFKDGFHGDTSAMFCVGRVDRAGLELVDATRRALELAVQACGPGVRFAEIGRTIAAYVEPRGYSLSQDLTGHGLGRNFHQNPLIYHHENDEPGVMEPGMAFTIEPIVCQGSPAGVQWPDGWTVATEDGGRSAQFEHTLVVTPTGVDVLTA</sequence>
<organism evidence="1 2">
    <name type="scientific">Coemansia nantahalensis</name>
    <dbReference type="NCBI Taxonomy" id="2789366"/>
    <lineage>
        <taxon>Eukaryota</taxon>
        <taxon>Fungi</taxon>
        <taxon>Fungi incertae sedis</taxon>
        <taxon>Zoopagomycota</taxon>
        <taxon>Kickxellomycotina</taxon>
        <taxon>Kickxellomycetes</taxon>
        <taxon>Kickxellales</taxon>
        <taxon>Kickxellaceae</taxon>
        <taxon>Coemansia</taxon>
    </lineage>
</organism>
<keyword evidence="2" id="KW-1185">Reference proteome</keyword>
<comment type="caution">
    <text evidence="1">The sequence shown here is derived from an EMBL/GenBank/DDBJ whole genome shotgun (WGS) entry which is preliminary data.</text>
</comment>
<dbReference type="Proteomes" id="UP001140234">
    <property type="component" value="Unassembled WGS sequence"/>
</dbReference>
<gene>
    <name evidence="1" type="ORF">IWQ57_003144</name>
</gene>
<protein>
    <submittedName>
        <fullName evidence="1">Uncharacterized protein</fullName>
    </submittedName>
</protein>
<proteinExistence type="predicted"/>